<protein>
    <submittedName>
        <fullName evidence="1">Uncharacterized protein</fullName>
    </submittedName>
</protein>
<organism evidence="1 2">
    <name type="scientific">Avena sativa</name>
    <name type="common">Oat</name>
    <dbReference type="NCBI Taxonomy" id="4498"/>
    <lineage>
        <taxon>Eukaryota</taxon>
        <taxon>Viridiplantae</taxon>
        <taxon>Streptophyta</taxon>
        <taxon>Embryophyta</taxon>
        <taxon>Tracheophyta</taxon>
        <taxon>Spermatophyta</taxon>
        <taxon>Magnoliopsida</taxon>
        <taxon>Liliopsida</taxon>
        <taxon>Poales</taxon>
        <taxon>Poaceae</taxon>
        <taxon>BOP clade</taxon>
        <taxon>Pooideae</taxon>
        <taxon>Poodae</taxon>
        <taxon>Poeae</taxon>
        <taxon>Poeae Chloroplast Group 1 (Aveneae type)</taxon>
        <taxon>Aveninae</taxon>
        <taxon>Avena</taxon>
    </lineage>
</organism>
<proteinExistence type="predicted"/>
<accession>A0ACD5THN9</accession>
<sequence length="208" mass="23347">MGRGKIEIKRIENTTSRQVTFCKRRNGLLKKAYELSVLCEAEIALIVFSSRGRLYEYASNRHLVGESVGNLTLKELKNLENRLEKGIGRIRSKKHELLFAEIEYMQKLEADLQSENMYLRAKVADVERLALAPPPPPASGGAELEALPTFDARSYYHHQVNMLQEAAAASSSRYSQPHHQAPSRQDQEAAPATTALHLGYEMRGPNAN</sequence>
<reference evidence="1" key="1">
    <citation type="submission" date="2021-05" db="EMBL/GenBank/DDBJ databases">
        <authorList>
            <person name="Scholz U."/>
            <person name="Mascher M."/>
            <person name="Fiebig A."/>
        </authorList>
    </citation>
    <scope>NUCLEOTIDE SEQUENCE [LARGE SCALE GENOMIC DNA]</scope>
</reference>
<dbReference type="EnsemblPlants" id="AVESA.00010b.r2.1AG0054910.1">
    <property type="protein sequence ID" value="AVESA.00010b.r2.1AG0054910.1.CDS"/>
    <property type="gene ID" value="AVESA.00010b.r2.1AG0054910"/>
</dbReference>
<reference evidence="1" key="2">
    <citation type="submission" date="2025-09" db="UniProtKB">
        <authorList>
            <consortium name="EnsemblPlants"/>
        </authorList>
    </citation>
    <scope>IDENTIFICATION</scope>
</reference>
<evidence type="ECO:0000313" key="1">
    <source>
        <dbReference type="EnsemblPlants" id="AVESA.00010b.r2.1AG0054910.1.CDS"/>
    </source>
</evidence>
<name>A0ACD5THN9_AVESA</name>
<keyword evidence="2" id="KW-1185">Reference proteome</keyword>
<dbReference type="Proteomes" id="UP001732700">
    <property type="component" value="Chromosome 1A"/>
</dbReference>
<evidence type="ECO:0000313" key="2">
    <source>
        <dbReference type="Proteomes" id="UP001732700"/>
    </source>
</evidence>